<dbReference type="InterPro" id="IPR002878">
    <property type="entry name" value="ChsH2_C"/>
</dbReference>
<dbReference type="EMBL" id="CP002299">
    <property type="protein sequence ID" value="ADP82137.1"/>
    <property type="molecule type" value="Genomic_DNA"/>
</dbReference>
<dbReference type="HOGENOM" id="CLU_119412_0_1_11"/>
<dbReference type="PANTHER" id="PTHR34075">
    <property type="entry name" value="BLR3430 PROTEIN"/>
    <property type="match status" value="1"/>
</dbReference>
<dbReference type="OrthoDB" id="7470921at2"/>
<evidence type="ECO:0000313" key="4">
    <source>
        <dbReference type="Proteomes" id="UP000002484"/>
    </source>
</evidence>
<dbReference type="Pfam" id="PF01796">
    <property type="entry name" value="OB_ChsH2_C"/>
    <property type="match status" value="1"/>
</dbReference>
<dbReference type="Pfam" id="PF12172">
    <property type="entry name" value="zf-ChsH2"/>
    <property type="match status" value="1"/>
</dbReference>
<dbReference type="STRING" id="298654.FraEuI1c_4136"/>
<sequence length="147" mass="15141">MTSPAEGLPGRPLPVPDALSSAYWEAAGRHVLTVARCARCRTFVIPPDPVCPACGSSDPGFAFEAVSGSGVVRSWTVVRQSFLPGFAGDVPFVLVDVELAEQAELRLIGRLLDGPGAGLRLGAGVAAAFEDVAPGVAIPAFRLVEAS</sequence>
<reference evidence="3 4" key="1">
    <citation type="submission" date="2010-10" db="EMBL/GenBank/DDBJ databases">
        <title>Complete sequence of Frankia sp. EuI1c.</title>
        <authorList>
            <consortium name="US DOE Joint Genome Institute"/>
            <person name="Lucas S."/>
            <person name="Copeland A."/>
            <person name="Lapidus A."/>
            <person name="Cheng J.-F."/>
            <person name="Bruce D."/>
            <person name="Goodwin L."/>
            <person name="Pitluck S."/>
            <person name="Chertkov O."/>
            <person name="Detter J.C."/>
            <person name="Han C."/>
            <person name="Tapia R."/>
            <person name="Land M."/>
            <person name="Hauser L."/>
            <person name="Jeffries C."/>
            <person name="Kyrpides N."/>
            <person name="Ivanova N."/>
            <person name="Mikhailova N."/>
            <person name="Beauchemin N."/>
            <person name="Sen A."/>
            <person name="Sur S.A."/>
            <person name="Gtari M."/>
            <person name="Wall L."/>
            <person name="Tisa L."/>
            <person name="Woyke T."/>
        </authorList>
    </citation>
    <scope>NUCLEOTIDE SEQUENCE [LARGE SCALE GENOMIC DNA]</scope>
    <source>
        <strain evidence="4">DSM 45817 / CECT 9037 / EuI1c</strain>
    </source>
</reference>
<dbReference type="PANTHER" id="PTHR34075:SF5">
    <property type="entry name" value="BLR3430 PROTEIN"/>
    <property type="match status" value="1"/>
</dbReference>
<feature type="domain" description="ChsH2 C-terminal OB-fold" evidence="1">
    <location>
        <begin position="65"/>
        <end position="130"/>
    </location>
</feature>
<dbReference type="AlphaFoldDB" id="E3J9B8"/>
<protein>
    <recommendedName>
        <fullName evidence="5">DUF35 domain-containing protein</fullName>
    </recommendedName>
</protein>
<dbReference type="InterPro" id="IPR052513">
    <property type="entry name" value="Thioester_dehydratase-like"/>
</dbReference>
<dbReference type="Proteomes" id="UP000002484">
    <property type="component" value="Chromosome"/>
</dbReference>
<dbReference type="eggNOG" id="COG1545">
    <property type="taxonomic scope" value="Bacteria"/>
</dbReference>
<name>E3J9B8_PSEI1</name>
<dbReference type="Gene3D" id="6.10.30.10">
    <property type="match status" value="1"/>
</dbReference>
<dbReference type="InParanoid" id="E3J9B8"/>
<feature type="domain" description="ChsH2 rubredoxin-like zinc ribbon" evidence="2">
    <location>
        <begin position="24"/>
        <end position="58"/>
    </location>
</feature>
<evidence type="ECO:0000313" key="3">
    <source>
        <dbReference type="EMBL" id="ADP82137.1"/>
    </source>
</evidence>
<evidence type="ECO:0000259" key="2">
    <source>
        <dbReference type="Pfam" id="PF12172"/>
    </source>
</evidence>
<evidence type="ECO:0008006" key="5">
    <source>
        <dbReference type="Google" id="ProtNLM"/>
    </source>
</evidence>
<keyword evidence="4" id="KW-1185">Reference proteome</keyword>
<organism evidence="3 4">
    <name type="scientific">Pseudofrankia inefficax (strain DSM 45817 / CECT 9037 / DDB 130130 / EuI1c)</name>
    <name type="common">Frankia inefficax</name>
    <dbReference type="NCBI Taxonomy" id="298654"/>
    <lineage>
        <taxon>Bacteria</taxon>
        <taxon>Bacillati</taxon>
        <taxon>Actinomycetota</taxon>
        <taxon>Actinomycetes</taxon>
        <taxon>Frankiales</taxon>
        <taxon>Frankiaceae</taxon>
        <taxon>Pseudofrankia</taxon>
    </lineage>
</organism>
<dbReference type="InterPro" id="IPR022002">
    <property type="entry name" value="ChsH2_Znr"/>
</dbReference>
<dbReference type="RefSeq" id="WP_013425255.1">
    <property type="nucleotide sequence ID" value="NC_014666.1"/>
</dbReference>
<gene>
    <name evidence="3" type="ordered locus">FraEuI1c_4136</name>
</gene>
<evidence type="ECO:0000259" key="1">
    <source>
        <dbReference type="Pfam" id="PF01796"/>
    </source>
</evidence>
<accession>E3J9B8</accession>
<dbReference type="KEGG" id="fri:FraEuI1c_4136"/>
<dbReference type="InterPro" id="IPR012340">
    <property type="entry name" value="NA-bd_OB-fold"/>
</dbReference>
<dbReference type="SUPFAM" id="SSF50249">
    <property type="entry name" value="Nucleic acid-binding proteins"/>
    <property type="match status" value="1"/>
</dbReference>
<proteinExistence type="predicted"/>